<evidence type="ECO:0000259" key="1">
    <source>
        <dbReference type="Pfam" id="PF12705"/>
    </source>
</evidence>
<dbReference type="Gene3D" id="3.90.320.10">
    <property type="match status" value="1"/>
</dbReference>
<dbReference type="Pfam" id="PF12705">
    <property type="entry name" value="PDDEXK_1"/>
    <property type="match status" value="1"/>
</dbReference>
<dbReference type="EMBL" id="JAIVFP010000002">
    <property type="protein sequence ID" value="MCI4684943.1"/>
    <property type="molecule type" value="Genomic_DNA"/>
</dbReference>
<organism evidence="2 3">
    <name type="scientific">Candidatus Rhodoblastus alkanivorans</name>
    <dbReference type="NCBI Taxonomy" id="2954117"/>
    <lineage>
        <taxon>Bacteria</taxon>
        <taxon>Pseudomonadati</taxon>
        <taxon>Pseudomonadota</taxon>
        <taxon>Alphaproteobacteria</taxon>
        <taxon>Hyphomicrobiales</taxon>
        <taxon>Rhodoblastaceae</taxon>
        <taxon>Rhodoblastus</taxon>
    </lineage>
</organism>
<dbReference type="RefSeq" id="WP_243068974.1">
    <property type="nucleotide sequence ID" value="NZ_JAIVFK010000057.1"/>
</dbReference>
<dbReference type="Proteomes" id="UP001139104">
    <property type="component" value="Unassembled WGS sequence"/>
</dbReference>
<dbReference type="InterPro" id="IPR038726">
    <property type="entry name" value="PDDEXK_AddAB-type"/>
</dbReference>
<dbReference type="SUPFAM" id="SSF52540">
    <property type="entry name" value="P-loop containing nucleoside triphosphate hydrolases"/>
    <property type="match status" value="1"/>
</dbReference>
<gene>
    <name evidence="2" type="ORF">K2U94_19585</name>
</gene>
<sequence length="896" mass="96319">MLSTIVVPNRNSWRHCRAKAALEGKHGVKLLTIDQLAARLAGGFLQPIDSDHLAAAVGESIDLPLGELDAIKTLPGFQRAVANSLSKAWSAGLSLENEANAASDQAARLRLEALALLEREVLALLPRNELRPADLVARALGRTGYAPVLFGSIEIHGRTEMSPVWRPLLAALATEGEVTWVAEARRVPPWLAQLGVKTVESSPEQPVRRSISCASPRHEILEAVRWARGLLASGIGAQDIAIATASPAGWDDHVLALAATANIPVHFIHGRAALDSPEGQLAAALAEVLLRGFSQPRVKRVIGLLRAQTANFSKLPSQWWRKLPEDAPLLDAGRWQQEIAALNPEDFPDGDDPRPRLLDIIDAIGLGLAEASEVGERLLQGKALAIWRKALTDAPAEALDVTLAGLRVDDDLEPTVSVVWGPASAIAAVPRPYTWLVGLTSRSWPRRASEDPLLPHHIVPSSRLDPLPVHQADTRDFETIEAMTASELVFARARRDSGGRVNGVSPLYPRDIVEVYLAQSREPEQAASDTDRLFARPAEFAALPEARLALSSWIDWHTERITAHDGKVRANHPLLLQALDRRQSASSLAKLLRDPLGYLWQYGFGWSSPDEIDEPLTLDPLQFGNLLHEILEGAILILEGKPGGFAAAAQDEQALKNVIGAATASVATRWDSTAPVPPPVIWRRKCQDASELALTALSANEAPLVGQRSFAEIPFGGDSRALDMGDNVLATLPWNPRTPVVIPGTGISIGGSIDRLDLAGDNSAARVTDYKSGKFPRGVPQLKGGAELQRCLYAYAVRSLIVGSPEVDARLLYPRKNGALLNLASPDATLTKLTAFLAAAYSAFAAGKALPGPGAAEDFNDFAFALPGGAKESYVDLIRPLVAAELSDLAPLWEEP</sequence>
<protein>
    <submittedName>
        <fullName evidence="2">PD-(D/E)XK nuclease family protein</fullName>
    </submittedName>
</protein>
<comment type="caution">
    <text evidence="2">The sequence shown here is derived from an EMBL/GenBank/DDBJ whole genome shotgun (WGS) entry which is preliminary data.</text>
</comment>
<name>A0ABS9ZB39_9HYPH</name>
<reference evidence="2" key="1">
    <citation type="journal article" date="2022" name="ISME J.">
        <title>Identification of active gaseous-alkane degraders at natural gas seeps.</title>
        <authorList>
            <person name="Farhan Ul Haque M."/>
            <person name="Hernandez M."/>
            <person name="Crombie A.T."/>
            <person name="Murrell J.C."/>
        </authorList>
    </citation>
    <scope>NUCLEOTIDE SEQUENCE</scope>
    <source>
        <strain evidence="2">PC2</strain>
    </source>
</reference>
<keyword evidence="3" id="KW-1185">Reference proteome</keyword>
<proteinExistence type="predicted"/>
<dbReference type="InterPro" id="IPR027417">
    <property type="entry name" value="P-loop_NTPase"/>
</dbReference>
<accession>A0ABS9ZB39</accession>
<feature type="domain" description="PD-(D/E)XK endonuclease-like" evidence="1">
    <location>
        <begin position="584"/>
        <end position="816"/>
    </location>
</feature>
<dbReference type="InterPro" id="IPR011604">
    <property type="entry name" value="PDDEXK-like_dom_sf"/>
</dbReference>
<evidence type="ECO:0000313" key="2">
    <source>
        <dbReference type="EMBL" id="MCI4684943.1"/>
    </source>
</evidence>
<evidence type="ECO:0000313" key="3">
    <source>
        <dbReference type="Proteomes" id="UP001139104"/>
    </source>
</evidence>